<reference evidence="4" key="1">
    <citation type="submission" date="2022-07" db="EMBL/GenBank/DDBJ databases">
        <authorList>
            <person name="Li W.-J."/>
            <person name="Deng Q.-Q."/>
        </authorList>
    </citation>
    <scope>NUCLEOTIDE SEQUENCE</scope>
    <source>
        <strain evidence="4">SYSU M60031</strain>
    </source>
</reference>
<proteinExistence type="inferred from homology"/>
<keyword evidence="3" id="KW-0040">ANK repeat</keyword>
<dbReference type="AlphaFoldDB" id="A0AA41X567"/>
<dbReference type="PRINTS" id="PR00080">
    <property type="entry name" value="SDRFAMILY"/>
</dbReference>
<dbReference type="SUPFAM" id="SSF51735">
    <property type="entry name" value="NAD(P)-binding Rossmann-fold domains"/>
    <property type="match status" value="1"/>
</dbReference>
<dbReference type="InterPro" id="IPR002347">
    <property type="entry name" value="SDR_fam"/>
</dbReference>
<sequence>MDLQLKGKSALVVASSQGLGKAIAEQLVREGANVMLTSRHADKLRAVQEELAPLGTGTVSYHPCDITKAGEIQQLVETTVQQFGTIDILINNSGGPKPGTFEQLADEDWYNAFELNVLSCIRLIRAALPALRMQGGRIVNVASSSVKEPIPGLLLSNTFRVALTGLTKTLAAELASSGILINTAAPGRISTDRVAFLDAAAAEKQGISAAEVQAAYESIIPLGRYGEPQEFAKVVLFLASAMNTYMTGSTFLVDGGMVKSL</sequence>
<dbReference type="PRINTS" id="PR00081">
    <property type="entry name" value="GDHRDH"/>
</dbReference>
<evidence type="ECO:0000256" key="2">
    <source>
        <dbReference type="ARBA" id="ARBA00023002"/>
    </source>
</evidence>
<dbReference type="RefSeq" id="WP_254758811.1">
    <property type="nucleotide sequence ID" value="NZ_JANCLT010000004.1"/>
</dbReference>
<comment type="caution">
    <text evidence="4">The sequence shown here is derived from an EMBL/GenBank/DDBJ whole genome shotgun (WGS) entry which is preliminary data.</text>
</comment>
<keyword evidence="5" id="KW-1185">Reference proteome</keyword>
<evidence type="ECO:0000313" key="5">
    <source>
        <dbReference type="Proteomes" id="UP001156102"/>
    </source>
</evidence>
<dbReference type="PANTHER" id="PTHR42879">
    <property type="entry name" value="3-OXOACYL-(ACYL-CARRIER-PROTEIN) REDUCTASE"/>
    <property type="match status" value="1"/>
</dbReference>
<evidence type="ECO:0000313" key="4">
    <source>
        <dbReference type="EMBL" id="MCP8968902.1"/>
    </source>
</evidence>
<dbReference type="InterPro" id="IPR050259">
    <property type="entry name" value="SDR"/>
</dbReference>
<gene>
    <name evidence="4" type="ORF">NK662_10160</name>
</gene>
<dbReference type="GO" id="GO:0008206">
    <property type="term" value="P:bile acid metabolic process"/>
    <property type="evidence" value="ECO:0007669"/>
    <property type="project" value="UniProtKB-ARBA"/>
</dbReference>
<dbReference type="CDD" id="cd05344">
    <property type="entry name" value="BKR_like_SDR_like"/>
    <property type="match status" value="1"/>
</dbReference>
<name>A0AA41X567_9BACI</name>
<organism evidence="4 5">
    <name type="scientific">Ectobacillus ponti</name>
    <dbReference type="NCBI Taxonomy" id="2961894"/>
    <lineage>
        <taxon>Bacteria</taxon>
        <taxon>Bacillati</taxon>
        <taxon>Bacillota</taxon>
        <taxon>Bacilli</taxon>
        <taxon>Bacillales</taxon>
        <taxon>Bacillaceae</taxon>
        <taxon>Ectobacillus</taxon>
    </lineage>
</organism>
<dbReference type="InterPro" id="IPR002110">
    <property type="entry name" value="Ankyrin_rpt"/>
</dbReference>
<evidence type="ECO:0000256" key="1">
    <source>
        <dbReference type="ARBA" id="ARBA00006484"/>
    </source>
</evidence>
<dbReference type="GO" id="GO:0016491">
    <property type="term" value="F:oxidoreductase activity"/>
    <property type="evidence" value="ECO:0007669"/>
    <property type="project" value="UniProtKB-KW"/>
</dbReference>
<dbReference type="Pfam" id="PF13561">
    <property type="entry name" value="adh_short_C2"/>
    <property type="match status" value="1"/>
</dbReference>
<dbReference type="EMBL" id="JANCLT010000004">
    <property type="protein sequence ID" value="MCP8968902.1"/>
    <property type="molecule type" value="Genomic_DNA"/>
</dbReference>
<dbReference type="PANTHER" id="PTHR42879:SF6">
    <property type="entry name" value="NADPH-DEPENDENT REDUCTASE BACG"/>
    <property type="match status" value="1"/>
</dbReference>
<accession>A0AA41X567</accession>
<dbReference type="InterPro" id="IPR036291">
    <property type="entry name" value="NAD(P)-bd_dom_sf"/>
</dbReference>
<comment type="similarity">
    <text evidence="1">Belongs to the short-chain dehydrogenases/reductases (SDR) family.</text>
</comment>
<protein>
    <submittedName>
        <fullName evidence="4">SDR family oxidoreductase</fullName>
    </submittedName>
</protein>
<feature type="repeat" description="ANK" evidence="3">
    <location>
        <begin position="6"/>
        <end position="39"/>
    </location>
</feature>
<dbReference type="Gene3D" id="3.40.50.720">
    <property type="entry name" value="NAD(P)-binding Rossmann-like Domain"/>
    <property type="match status" value="1"/>
</dbReference>
<dbReference type="Proteomes" id="UP001156102">
    <property type="component" value="Unassembled WGS sequence"/>
</dbReference>
<keyword evidence="2" id="KW-0560">Oxidoreductase</keyword>
<dbReference type="FunFam" id="3.40.50.720:FF:000084">
    <property type="entry name" value="Short-chain dehydrogenase reductase"/>
    <property type="match status" value="1"/>
</dbReference>
<evidence type="ECO:0000256" key="3">
    <source>
        <dbReference type="PROSITE-ProRule" id="PRU00023"/>
    </source>
</evidence>
<dbReference type="PROSITE" id="PS50088">
    <property type="entry name" value="ANK_REPEAT"/>
    <property type="match status" value="1"/>
</dbReference>